<keyword evidence="3 6" id="KW-1133">Transmembrane helix</keyword>
<dbReference type="Pfam" id="PF07690">
    <property type="entry name" value="MFS_1"/>
    <property type="match status" value="1"/>
</dbReference>
<reference evidence="8" key="2">
    <citation type="submission" date="2023-06" db="EMBL/GenBank/DDBJ databases">
        <authorList>
            <consortium name="Lawrence Berkeley National Laboratory"/>
            <person name="Haridas S."/>
            <person name="Hensen N."/>
            <person name="Bonometti L."/>
            <person name="Westerberg I."/>
            <person name="Brannstrom I.O."/>
            <person name="Guillou S."/>
            <person name="Cros-Aarteil S."/>
            <person name="Calhoun S."/>
            <person name="Kuo A."/>
            <person name="Mondo S."/>
            <person name="Pangilinan J."/>
            <person name="Riley R."/>
            <person name="LaButti K."/>
            <person name="Andreopoulos B."/>
            <person name="Lipzen A."/>
            <person name="Chen C."/>
            <person name="Yanf M."/>
            <person name="Daum C."/>
            <person name="Ng V."/>
            <person name="Clum A."/>
            <person name="Steindorff A."/>
            <person name="Ohm R."/>
            <person name="Martin F."/>
            <person name="Silar P."/>
            <person name="Natvig D."/>
            <person name="Lalanne C."/>
            <person name="Gautier V."/>
            <person name="Ament-velasquez S.L."/>
            <person name="Kruys A."/>
            <person name="Hutchinson M.I."/>
            <person name="Powell A.J."/>
            <person name="Barry K."/>
            <person name="Miller A.N."/>
            <person name="Grigoriev I.V."/>
            <person name="Debuchy R."/>
            <person name="Gladieux P."/>
            <person name="Thoren M.H."/>
            <person name="Johannesson H."/>
        </authorList>
    </citation>
    <scope>NUCLEOTIDE SEQUENCE</scope>
    <source>
        <strain evidence="8">CBS 232.78</strain>
    </source>
</reference>
<evidence type="ECO:0000259" key="7">
    <source>
        <dbReference type="PROSITE" id="PS50850"/>
    </source>
</evidence>
<evidence type="ECO:0000256" key="6">
    <source>
        <dbReference type="SAM" id="Phobius"/>
    </source>
</evidence>
<evidence type="ECO:0000256" key="4">
    <source>
        <dbReference type="ARBA" id="ARBA00023136"/>
    </source>
</evidence>
<protein>
    <submittedName>
        <fullName evidence="8">Major facilitator superfamily domain-containing protein</fullName>
    </submittedName>
</protein>
<evidence type="ECO:0000256" key="1">
    <source>
        <dbReference type="ARBA" id="ARBA00004141"/>
    </source>
</evidence>
<keyword evidence="9" id="KW-1185">Reference proteome</keyword>
<dbReference type="AlphaFoldDB" id="A0AAE0KDE0"/>
<organism evidence="8 9">
    <name type="scientific">Podospora didyma</name>
    <dbReference type="NCBI Taxonomy" id="330526"/>
    <lineage>
        <taxon>Eukaryota</taxon>
        <taxon>Fungi</taxon>
        <taxon>Dikarya</taxon>
        <taxon>Ascomycota</taxon>
        <taxon>Pezizomycotina</taxon>
        <taxon>Sordariomycetes</taxon>
        <taxon>Sordariomycetidae</taxon>
        <taxon>Sordariales</taxon>
        <taxon>Podosporaceae</taxon>
        <taxon>Podospora</taxon>
    </lineage>
</organism>
<evidence type="ECO:0000256" key="3">
    <source>
        <dbReference type="ARBA" id="ARBA00022989"/>
    </source>
</evidence>
<dbReference type="PANTHER" id="PTHR23502:SF163">
    <property type="entry name" value="MAJOR FACILITATOR SUPERFAMILY (MFS) PROFILE DOMAIN-CONTAINING PROTEIN"/>
    <property type="match status" value="1"/>
</dbReference>
<evidence type="ECO:0000256" key="2">
    <source>
        <dbReference type="ARBA" id="ARBA00022692"/>
    </source>
</evidence>
<name>A0AAE0KDE0_9PEZI</name>
<dbReference type="Gene3D" id="1.20.1250.20">
    <property type="entry name" value="MFS general substrate transporter like domains"/>
    <property type="match status" value="1"/>
</dbReference>
<feature type="transmembrane region" description="Helical" evidence="6">
    <location>
        <begin position="352"/>
        <end position="375"/>
    </location>
</feature>
<dbReference type="InterPro" id="IPR011701">
    <property type="entry name" value="MFS"/>
</dbReference>
<dbReference type="GO" id="GO:0022857">
    <property type="term" value="F:transmembrane transporter activity"/>
    <property type="evidence" value="ECO:0007669"/>
    <property type="project" value="InterPro"/>
</dbReference>
<keyword evidence="2 6" id="KW-0812">Transmembrane</keyword>
<dbReference type="PROSITE" id="PS50850">
    <property type="entry name" value="MFS"/>
    <property type="match status" value="1"/>
</dbReference>
<evidence type="ECO:0000313" key="9">
    <source>
        <dbReference type="Proteomes" id="UP001285441"/>
    </source>
</evidence>
<dbReference type="Proteomes" id="UP001285441">
    <property type="component" value="Unassembled WGS sequence"/>
</dbReference>
<dbReference type="InterPro" id="IPR036259">
    <property type="entry name" value="MFS_trans_sf"/>
</dbReference>
<feature type="transmembrane region" description="Helical" evidence="6">
    <location>
        <begin position="171"/>
        <end position="192"/>
    </location>
</feature>
<proteinExistence type="inferred from homology"/>
<feature type="transmembrane region" description="Helical" evidence="6">
    <location>
        <begin position="308"/>
        <end position="332"/>
    </location>
</feature>
<feature type="transmembrane region" description="Helical" evidence="6">
    <location>
        <begin position="395"/>
        <end position="416"/>
    </location>
</feature>
<sequence length="527" mass="55916">MAVTTTAATADETQPLLLETNSLNGTAASAFAAIADLRGETEVTCSPSDESTVVDFDPSGDSDSPLDWPTPFKWSIVLMLAMMGFTITFTCISVVPLASHIARDLSGSDDGATKAASVLLVTIWELGESAGPLLIAPLSELFGRYAVVNGANVLFILATILAATSSSVSQFVVARCLTGLAVATNVLSPAIVGDMFVSEERGSALSLVFLAPLVGGAVGPAISGLIAEHFGWRAVVWLSAVLSTLCEVLFFTFFRETYKVAILRRRAARMTRIIGKPFRTAFDKDQSDMSQTNKSGLKRLRDSILRPGIVLSGSGVLMAISVFGSISFSFYYVMAVTVADIARDVYGLSPSMAGLCFMSFSAGSTISVFACNHSLDSIYIRMRDAAGKGVGRPEYRLPLTIVGAFAMPLAVAAYGWTAQLQLPVVFLLLSLALFGACMMISLIPLMAYIVDAFGLYSASAMTGIIVTRCLMGTFLPLATTPLVANFGYGWGMSVFAASSLAIAPIPVLIMRYGAKWRQCSVYSRDGQ</sequence>
<reference evidence="8" key="1">
    <citation type="journal article" date="2023" name="Mol. Phylogenet. Evol.">
        <title>Genome-scale phylogeny and comparative genomics of the fungal order Sordariales.</title>
        <authorList>
            <person name="Hensen N."/>
            <person name="Bonometti L."/>
            <person name="Westerberg I."/>
            <person name="Brannstrom I.O."/>
            <person name="Guillou S."/>
            <person name="Cros-Aarteil S."/>
            <person name="Calhoun S."/>
            <person name="Haridas S."/>
            <person name="Kuo A."/>
            <person name="Mondo S."/>
            <person name="Pangilinan J."/>
            <person name="Riley R."/>
            <person name="LaButti K."/>
            <person name="Andreopoulos B."/>
            <person name="Lipzen A."/>
            <person name="Chen C."/>
            <person name="Yan M."/>
            <person name="Daum C."/>
            <person name="Ng V."/>
            <person name="Clum A."/>
            <person name="Steindorff A."/>
            <person name="Ohm R.A."/>
            <person name="Martin F."/>
            <person name="Silar P."/>
            <person name="Natvig D.O."/>
            <person name="Lalanne C."/>
            <person name="Gautier V."/>
            <person name="Ament-Velasquez S.L."/>
            <person name="Kruys A."/>
            <person name="Hutchinson M.I."/>
            <person name="Powell A.J."/>
            <person name="Barry K."/>
            <person name="Miller A.N."/>
            <person name="Grigoriev I.V."/>
            <person name="Debuchy R."/>
            <person name="Gladieux P."/>
            <person name="Hiltunen Thoren M."/>
            <person name="Johannesson H."/>
        </authorList>
    </citation>
    <scope>NUCLEOTIDE SEQUENCE</scope>
    <source>
        <strain evidence="8">CBS 232.78</strain>
    </source>
</reference>
<gene>
    <name evidence="8" type="ORF">B0H63DRAFT_480455</name>
</gene>
<dbReference type="SUPFAM" id="SSF103473">
    <property type="entry name" value="MFS general substrate transporter"/>
    <property type="match status" value="1"/>
</dbReference>
<dbReference type="FunFam" id="1.20.1250.20:FF:000509">
    <property type="entry name" value="MFS general substrate transporter"/>
    <property type="match status" value="1"/>
</dbReference>
<feature type="transmembrane region" description="Helical" evidence="6">
    <location>
        <begin position="234"/>
        <end position="254"/>
    </location>
</feature>
<feature type="transmembrane region" description="Helical" evidence="6">
    <location>
        <begin position="487"/>
        <end position="509"/>
    </location>
</feature>
<dbReference type="EMBL" id="JAULSW010000007">
    <property type="protein sequence ID" value="KAK3374544.1"/>
    <property type="molecule type" value="Genomic_DNA"/>
</dbReference>
<comment type="similarity">
    <text evidence="5">Belongs to the major facilitator superfamily. CAR1 family.</text>
</comment>
<keyword evidence="4 6" id="KW-0472">Membrane</keyword>
<accession>A0AAE0KDE0</accession>
<comment type="subcellular location">
    <subcellularLocation>
        <location evidence="1">Membrane</location>
        <topology evidence="1">Multi-pass membrane protein</topology>
    </subcellularLocation>
</comment>
<dbReference type="GO" id="GO:0016020">
    <property type="term" value="C:membrane"/>
    <property type="evidence" value="ECO:0007669"/>
    <property type="project" value="UniProtKB-SubCell"/>
</dbReference>
<comment type="caution">
    <text evidence="8">The sequence shown here is derived from an EMBL/GenBank/DDBJ whole genome shotgun (WGS) entry which is preliminary data.</text>
</comment>
<feature type="transmembrane region" description="Helical" evidence="6">
    <location>
        <begin position="74"/>
        <end position="98"/>
    </location>
</feature>
<feature type="transmembrane region" description="Helical" evidence="6">
    <location>
        <begin position="145"/>
        <end position="165"/>
    </location>
</feature>
<dbReference type="PANTHER" id="PTHR23502">
    <property type="entry name" value="MAJOR FACILITATOR SUPERFAMILY"/>
    <property type="match status" value="1"/>
</dbReference>
<evidence type="ECO:0000256" key="5">
    <source>
        <dbReference type="ARBA" id="ARBA00038347"/>
    </source>
</evidence>
<feature type="transmembrane region" description="Helical" evidence="6">
    <location>
        <begin position="422"/>
        <end position="443"/>
    </location>
</feature>
<evidence type="ECO:0000313" key="8">
    <source>
        <dbReference type="EMBL" id="KAK3374544.1"/>
    </source>
</evidence>
<feature type="transmembrane region" description="Helical" evidence="6">
    <location>
        <begin position="455"/>
        <end position="475"/>
    </location>
</feature>
<dbReference type="InterPro" id="IPR020846">
    <property type="entry name" value="MFS_dom"/>
</dbReference>
<feature type="domain" description="Major facilitator superfamily (MFS) profile" evidence="7">
    <location>
        <begin position="76"/>
        <end position="515"/>
    </location>
</feature>
<feature type="transmembrane region" description="Helical" evidence="6">
    <location>
        <begin position="204"/>
        <end position="222"/>
    </location>
</feature>